<accession>A0A0G0T655</accession>
<protein>
    <submittedName>
        <fullName evidence="1">Uncharacterized protein</fullName>
    </submittedName>
</protein>
<proteinExistence type="predicted"/>
<dbReference type="AlphaFoldDB" id="A0A0G0T655"/>
<name>A0A0G0T655_9BACT</name>
<dbReference type="EMBL" id="LBZM01000005">
    <property type="protein sequence ID" value="KKR72494.1"/>
    <property type="molecule type" value="Genomic_DNA"/>
</dbReference>
<evidence type="ECO:0000313" key="1">
    <source>
        <dbReference type="EMBL" id="KKR72494.1"/>
    </source>
</evidence>
<gene>
    <name evidence="1" type="ORF">UU14_C0005G0062</name>
</gene>
<evidence type="ECO:0000313" key="2">
    <source>
        <dbReference type="Proteomes" id="UP000034664"/>
    </source>
</evidence>
<organism evidence="1 2">
    <name type="scientific">Candidatus Roizmanbacteria bacterium GW2011_GWB1_40_7</name>
    <dbReference type="NCBI Taxonomy" id="1618482"/>
    <lineage>
        <taxon>Bacteria</taxon>
        <taxon>Candidatus Roizmaniibacteriota</taxon>
    </lineage>
</organism>
<dbReference type="Proteomes" id="UP000034664">
    <property type="component" value="Unassembled WGS sequence"/>
</dbReference>
<reference evidence="1 2" key="1">
    <citation type="journal article" date="2015" name="Nature">
        <title>rRNA introns, odd ribosomes, and small enigmatic genomes across a large radiation of phyla.</title>
        <authorList>
            <person name="Brown C.T."/>
            <person name="Hug L.A."/>
            <person name="Thomas B.C."/>
            <person name="Sharon I."/>
            <person name="Castelle C.J."/>
            <person name="Singh A."/>
            <person name="Wilkins M.J."/>
            <person name="Williams K.H."/>
            <person name="Banfield J.F."/>
        </authorList>
    </citation>
    <scope>NUCLEOTIDE SEQUENCE [LARGE SCALE GENOMIC DNA]</scope>
</reference>
<comment type="caution">
    <text evidence="1">The sequence shown here is derived from an EMBL/GenBank/DDBJ whole genome shotgun (WGS) entry which is preliminary data.</text>
</comment>
<sequence length="75" mass="8534">MSEKRQILYLDLINKDLDFIHNQIENASTPLETFQAYLLYVRQIGVHTVLALSSIADRVLPSDSPNDTNDESTKI</sequence>